<dbReference type="InterPro" id="IPR000409">
    <property type="entry name" value="BEACH_dom"/>
</dbReference>
<feature type="active site" evidence="9">
    <location>
        <position position="4192"/>
    </location>
</feature>
<comment type="caution">
    <text evidence="11">Lacks conserved residue(s) required for the propagation of feature annotation.</text>
</comment>
<dbReference type="InterPro" id="IPR015943">
    <property type="entry name" value="WD40/YVTN_repeat-like_dom_sf"/>
</dbReference>
<dbReference type="PROSITE" id="PS00678">
    <property type="entry name" value="WD_REPEATS_1"/>
    <property type="match status" value="1"/>
</dbReference>
<feature type="domain" description="BEACH-type PH" evidence="18">
    <location>
        <begin position="3015"/>
        <end position="3210"/>
    </location>
</feature>
<dbReference type="InterPro" id="IPR011993">
    <property type="entry name" value="PH-like_dom_sf"/>
</dbReference>
<sequence>MKKLLGGIFARSQSAESVRAASTPTADADTSFVPTAKRWGGFLLPSASHPQPLPADQEMLKSLDAVLRGVAAHLKAVITEMLDGEEFDQELRNLRDFVEEAVAKLEQQSGELSLELLKNYFSCSMGFALCEQTAFPSLVLDFVAKMRVFAMKEELSNMVKQSQAGKHHEEALPSAASGLFEDMIPPLQLLMNCVVAIASNKTLMEKFRCELPNLIALTAEEYPLAAVFIRDYCSRALMAVPELSFNAGLTWYLLDCDIIAKTIERMTDYTLATTTTLETAERALQAYLRSTSERSIQACGGTGIDDSAAAAAVSEALGLTRGVGHSSDRGEASTPTPSLNSPANDESRERDPPTSSDIFCLPSYDVRSGLKSLIYVLEKTYRFTLVLLEAFQTAGGYALLLRLLDTCSEDEIPVLLDMLTLLMPLGSRPSDSCDGVERAAGVIAFGARNVHAFSTMRDLLLNYISDLTINGETASELRTETLRRNEHLILQLLTQVLHIYTSDYDNFVFLEPKTRTLALLLTKLPHTSFYDAQVIILRIVEYVCCAAKPEDSLPHEILSVVCGLLIAYGPLTFYASREKAEGRTDLKLPSAITSEALLRVFGEGTMPTLSALMCECLIKILRNSEADRYKQELSAFGLMDRGIYVWLDQIATCLGAVPETDTSTTHKVLTSLKPHLDMYGDLICLMLHHNSQECARFRQARTPQSLYTITEVLVSSDVMATPFDIVHEGSSHLNEFSIMATFAELAAGLRYSSCHESDSQLMTLQTGVESDINAMLDLLQHFRGAVWRQLLLLYTLMDVFKVGGSTVAALWKSCQGYEILVALFSSLDLIADSDSHERVFRMMDLVLELLNVTLDLQHGKNDNVEYFRSIGGYPTIASCIITSGVMQTTKRDVILQRIFDLISSGSQTEIYNGDAVQIVFRLLPSLSESDAIDTMTKLISMLECVSDASSISKKERAIRLVRAGVFQWMDDPDLIIKVSNAEDPLNPYLLKWIAAIALEEDLSIPHLHDVLRLVGKVMPRILTNQHCSKETAEDAIPVEAPETGLLLLQNLLRNPVIRNISVGKPQGAGQTGRYVHIVNSADRVWPPSSGYSCSCWLRFPALPTCDNSKSPTSEAKIPLASTVSVPICEGNLSVTPDDNHEERMSVYGVLVGTTLKLFTSKEGAASHEDAIGELHVTNIARKGPLEWSFVSDRRVFLASSTDADTMEMWWRAMEQCNNARSSADQSVSKTDLISSNTLFTSFGVMDDGDTAVNKPVEDSQRDPEEGSACIVSIYSLEASGCFIRAFFEHSTGFLRFHTGAVNSGPSINPNAKRTSVVFDTVAIDELRPAAVSISDGANSGLSQLEQTERKRDWHHFAFTHRKSVVGSSLITVYIDGQEIATKKLNYPSAPAVGSFQAFVGSDAQVCSPHSALSWKVGPAWITDEVIPSGTVAGIFSLGPTFSHQFSGHSYRFVGDWLEALASSHLARAADRGIEIAQFAQRLHLVKVGRSCRRQWRDWNDSSNIVNATQSTTNDAVAAGAALIAESMIAKKEELAEGLRLATGGGGSSRKERNKVAAFRNFVSYECAMSSFGAEIESLLQACKFSEDTVLFTLNTSSSDRSSTPVLLHTQVHYVNCDQSSGLDLARSLPSVGGLGQVIFPLLDNATRHCDFYLVLKMLVNVLRRNPSCLAECIGSNGYTFITALLCSRVDLIDEKMLTCVVRLAVAGKLVPYATSRGEKTQLAHPVVVDSVALAQVLLNGEFRKKLPHHLQCQLVSLLMDLLVTANPNALFNARQLRRSGVFQWILTYLTELGNEECRMDEATALEMKWCFPKFSEPTFEAILQYALSLLRALVRIESHVDDISGIGEMMLLSMANSVLHTRESPIRIILLQFVLHEIENDAPHSESNGPPDAKPRSSRLSDTIVEAILFREAALPVAKKRDDKRLETGNSLETASLGSPLGDSSSKLGKAFSSAYPVDGFANVLLEVIDQGRDNGPWISAEVLLAIRILFSLGQSHTPFAEHLLCQTVLMQKLKRVLCKYSADCCVYIPLLAYVFNIPISDTSYCDPDTLSATGGGPKPIALPSTVRCVDQVWDLIGELLLQNCRLTSSVASDVTVTVLGIIAFQVETSPLFIAAVCKSSGTLFRILAQCLLSCQETSPKSTSQNPEASDSSVSASPDSLCDTLQTLAGRMGTEMSASTSIADACVNLTQVIMARSLSGDEFGSLMMLFLEVLDENVLKEGGSILSRVAGQNSWLALLKYVLERQRVLANTTTLAAMKNLGTVCVALARYLGDEENHHLKESIKDTSTSDSQAFDASVSSTFAVDIQIPNASATACFGVDVLVFFLSCCELCSQAAIVEAVGVEQQQFFYGVLIYCAQNVMLNELISAHRDTLTFQRILGCLVESKHVLLQQPKWQGVVVCGVVTQTASSDASSGIDSSSAPSGRQPRRNHRVRSLSANSHKEFGVGAESDRSFILALSAQLYRMLMDDSAKVRHTAIVMWQFLIDQRFDVLKDLLIAEPRTSVLQTITSTKKEAAVDIFHGGFDRLLYALHIPDADGDSKSDPGFDISFNQEIWCQFQFWLAENHALLEDLIVTRTESIHRHMLEVLLSCICLRKVSVGSGGAELSLDTNFPVRLDIRKEVTKSEIYDGFESDRREIVAKKAIMKYASIRDSALESINDGLSQWREMSLRLAYTRNIWQTGKWQVSTSGADELDPVPDLEQQRSIFQRKSLGYSLDPTEGPQRMRLRLVRDYTYQDKISAARTETDSIQEADDKPKDAEDSLWPSSLLMNAVEHLDNKPFRRSTEFHEAVVIFREFVYQQVTAADSNTQALRNILARCRMDSTLQLFGSIVDDSGEVTVLLVAQTLYSSFLEDSEDTEGKVSMGVSLSIKADIDRVIKDSADGQSIPPTLFDAADAEATQYALYAVRHESIRPKRLDTAMVAEVIERDGSGDEIDDETSVGSTAAFEGTESDDSDGHEELKEASQDILTTEKDTQDPVDVSTLELMSPKADQGKRVDTSSDVVYGSIARFLRRDDYPPMRSFNAAYIVGMGRTPGLFVICRLGMYFIGGFTKLYNNPDAQNESDTSSKTTTEITPNSSGENIPSQPSSQSSKSTSTPTGGKRKTTKRLIRAALTDLGMQFSGSKAGGDQFFTVVPLPDLTAQPGEPVNALSTVTIWRWSIKYLNVKQFCRIKYQLRPVGIEFFDTFGSTYFLQLETSADREEVVKLLFQMPLVNSIFWSPVLRTGALVPSIKRIRQAVTKRWLRGSMTTFEYLIHLNTLAGRSFNDITQYPVFPWVIADYTSEFLDLDASETYRDLSKPMGAISASRAAQFCERFTSMSQDMDTGTPAFHYGTHYSCSAYVINYLIRLEPFTALALELQGGVFDHPDRLFRSIPSSWTSASRDNLQDVRELIPEFFYLPEFLYNANNCVFGTTQSGEDVWHVILPPWAHGDPREFVRLNRRALESKYVSEHLHEWIDLVFGAKQTGQAAVNAQNVFMHFTYEGTVDIEQITDPIMRAATLAQIENFGQTPSRLFSSPHPQRKVPTLVPTSTTEASSSMNPSAGHQYDGMTLSTIESYVKWHTPLAPALVAIGKDYVFMKKHSAISVQVTGGAIGDVKLVHDKMQCQGVGCSFMPPRYAKYLDWGNNSGVMKLRVHQQSSGTGRYREANKVLAIIEGAHHDGINCASVSDDGALLVTGGEDAVVNLIECSKAPDGRRVFKQAAKFVGHSDAVVCVAINKEFNLIASSSADRSVLLWDLRTRALLQELAGHAATVSHVSINSANGNVLTTTSSEIRLWSINGDLLAASSSSTFGLQAISCTISTRCDSWQSGVIAVTGHVNGAIAFWGIRYPADLAQQKKENLDAEASANSVDSLRFCSSPSNSKRMDTVNLPVSILNQGISSSSHTQVVPSCQLFILKLLLDHRAKVTALTLGPEQRQLLSGDVEGNCIRWIDDSVTIHLETWRIEAQSHHHHDCIHDRKADEFERSVHLESLVIPQNFVHEESAAQTSARDYFTTAFLDVIGLSTTQTHRKLEATATSTAFQPLRIAFDISKLFSDPGYKCEKVGEIVQVDNEAYTCSQEDILTPAKKDFLTSVLLKTISDYFGSILSVQRVAGNLVVKGMSCSNETDWACCSNSMPAFYRSNGVANADYLLHVTARPTVGAVIAWALPCNLDQYGRPISGQANFSPSRLNPSGTTGASRTEQVGTALHEMTHALVFSQRLFVNFRQPRNGPLWKYENVVVQTQGTGGVTVSKIVTPQVVQQIKQHFNCFDWTDAGLELENGDKGGSSFSSHWEKRVVMNEYMSAISAYDPVYSALTLALFADSGWYEVSFSQAQPLPWGYHEGCGMAKSRCSQWNDRYICTDESQRGCTADYNVKGYCNVASYSSSIPAGFQYFKDPLFGGRDTFADYCPFYRGYNNGDCRGIGRTSTLLDTKNYMEEAGLSSKCFESSLSRSSSDSAALRPTCYKVLECSATKLTLSIGGVKVQCPAEGGEITVAGYKGKLVCPPSSQLCQLLQDKCSGNGVLLSSGDCDCFPGHVGDDCSGIECPSDDDVECGGSTHGSCDRSTGICKCASGYTGVSCSDLLCPIESNSKNATQCSGNGVCDVDTGTCTCRNGYSGDACECVPGCTSSSCGANGECSCGSGACTCSAGFSGVDCSIASSPEVKVLTEDGVSVTVESKQYKFFKFALDASSYDVTFIVEYPSGTPSTTDVDLYGSFDEQFPTAMTASSIRFSSTNDAKVSDEINLCGSLGVFPRGINSTSRICSKATEAYTQAVPGYFYLSLLGFSTGNSLVRFRVETDKCRGVTCAGHGSCGRNIPGVCTCDRYWSGDDCSVPKCGPDCQDLGTCAGSTTATVSIGTNSLRNTSECYGNGVCQVTGNLDPVCVCDEAFAFHPPTSSAQVLCQVLVPSVAYIQHFTGPFRMETGLLDLQIERGDWALYTITIKDEWEVLVANLDRITSEGDAMLFLRRETLPKISLTSSSSSSSIQFTDVSGWATAASTRKIVLSRSTSTLSSGLYYIGVYNSGYARGSLDYRLTVNAADDCQTSALVSSFNAVVDETNVTLLDSGSTDLNDDDSLGVCLNGGVCSTLSSELCTCTDGYSGHYCSLQPTRVVLSKVSLSSSNLSYVAENLTLAVGEWVYFSFDVDDSAAKAVEFSLLIHNDIAEAETPVRPLLLVRGPSDTGFPSLAAASLQDFDAVARRSKEQTVAVAVTTACSYAATGSDCFKVAVHNRVVSGSPLRFQLQAAVYSSTSDTLTIPDSCGDIENCHGHGQCVVKDGSPACQCETGWSGISCNSPKGFELTQLWSAMDNVTLLCSTCNASFTLTRGQVMMFRVPEPLRVGVGLRLTLQSVEKVTGGVTPSVYVSEVLPRSLYDFTYISLASDDTSTKSQAVEIPNSSFSGDFWVVVHTDYPSTNGTTQLTVASSTSARRRLADSEVSSFQLVAQQYETSDADSYSSLLTDQSFGHAIFKWIFRSSAGIAVFTFAVALLVIALCFCVYRVARAPENQDKVLARLYPPQSGRSGLPTPGSGNKRASGAVVMDIRDPAGQTPTSKATQEQPSTVRILRSWKAEQVKDSNN</sequence>
<feature type="compositionally biased region" description="Polar residues" evidence="14">
    <location>
        <begin position="2139"/>
        <end position="2148"/>
    </location>
</feature>
<evidence type="ECO:0000313" key="20">
    <source>
        <dbReference type="Proteomes" id="UP000760860"/>
    </source>
</evidence>
<proteinExistence type="inferred from homology"/>
<dbReference type="InterPro" id="IPR001680">
    <property type="entry name" value="WD40_rpt"/>
</dbReference>
<feature type="domain" description="EGF-like" evidence="16">
    <location>
        <begin position="4781"/>
        <end position="4816"/>
    </location>
</feature>
<feature type="disulfide bond" evidence="11">
    <location>
        <begin position="5267"/>
        <end position="5276"/>
    </location>
</feature>
<feature type="region of interest" description="Disordered" evidence="14">
    <location>
        <begin position="3060"/>
        <end position="3106"/>
    </location>
</feature>
<dbReference type="InterPro" id="IPR036372">
    <property type="entry name" value="BEACH_dom_sf"/>
</dbReference>
<feature type="compositionally biased region" description="Polar residues" evidence="14">
    <location>
        <begin position="3529"/>
        <end position="3544"/>
    </location>
</feature>
<keyword evidence="4 10" id="KW-0479">Metal-binding</keyword>
<keyword evidence="11" id="KW-1015">Disulfide bond</keyword>
<evidence type="ECO:0000259" key="16">
    <source>
        <dbReference type="PROSITE" id="PS50026"/>
    </source>
</evidence>
<evidence type="ECO:0000256" key="14">
    <source>
        <dbReference type="SAM" id="MobiDB-lite"/>
    </source>
</evidence>
<keyword evidence="11" id="KW-0245">EGF-like domain</keyword>
<keyword evidence="15" id="KW-0472">Membrane</keyword>
<organism evidence="19 20">
    <name type="scientific">Phytophthora cactorum</name>
    <dbReference type="NCBI Taxonomy" id="29920"/>
    <lineage>
        <taxon>Eukaryota</taxon>
        <taxon>Sar</taxon>
        <taxon>Stramenopiles</taxon>
        <taxon>Oomycota</taxon>
        <taxon>Peronosporomycetes</taxon>
        <taxon>Peronosporales</taxon>
        <taxon>Peronosporaceae</taxon>
        <taxon>Phytophthora</taxon>
    </lineage>
</organism>
<dbReference type="PROSITE" id="PS50082">
    <property type="entry name" value="WD_REPEATS_2"/>
    <property type="match status" value="1"/>
</dbReference>
<reference evidence="19" key="1">
    <citation type="submission" date="2018-05" db="EMBL/GenBank/DDBJ databases">
        <title>Effector identification in a new, highly contiguous assembly of the strawberry crown rot pathogen Phytophthora cactorum.</title>
        <authorList>
            <person name="Armitage A.D."/>
            <person name="Nellist C.F."/>
            <person name="Bates H."/>
            <person name="Vickerstaff R.J."/>
            <person name="Harrison R.J."/>
        </authorList>
    </citation>
    <scope>NUCLEOTIDE SEQUENCE</scope>
    <source>
        <strain evidence="19">P421</strain>
    </source>
</reference>
<name>A0A8T1IN55_9STRA</name>
<dbReference type="InterPro" id="IPR001577">
    <property type="entry name" value="Peptidase_M8"/>
</dbReference>
<evidence type="ECO:0000256" key="10">
    <source>
        <dbReference type="PIRSR" id="PIRSR601577-2"/>
    </source>
</evidence>
<dbReference type="PROSITE" id="PS01186">
    <property type="entry name" value="EGF_2"/>
    <property type="match status" value="4"/>
</dbReference>
<evidence type="ECO:0000256" key="13">
    <source>
        <dbReference type="SAM" id="Coils"/>
    </source>
</evidence>
<feature type="compositionally biased region" description="Low complexity" evidence="14">
    <location>
        <begin position="3086"/>
        <end position="3101"/>
    </location>
</feature>
<dbReference type="Gene3D" id="2.10.25.10">
    <property type="entry name" value="Laminin"/>
    <property type="match status" value="1"/>
</dbReference>
<evidence type="ECO:0000259" key="18">
    <source>
        <dbReference type="PROSITE" id="PS51783"/>
    </source>
</evidence>
<keyword evidence="8 10" id="KW-0482">Metalloprotease</keyword>
<dbReference type="Pfam" id="PF00400">
    <property type="entry name" value="WD40"/>
    <property type="match status" value="2"/>
</dbReference>
<keyword evidence="15" id="KW-0812">Transmembrane</keyword>
<dbReference type="PRINTS" id="PR00011">
    <property type="entry name" value="EGFLAMININ"/>
</dbReference>
<dbReference type="GO" id="GO:0006508">
    <property type="term" value="P:proteolysis"/>
    <property type="evidence" value="ECO:0007669"/>
    <property type="project" value="UniProtKB-KW"/>
</dbReference>
<dbReference type="PROSITE" id="PS50294">
    <property type="entry name" value="WD_REPEATS_REGION"/>
    <property type="match status" value="1"/>
</dbReference>
<evidence type="ECO:0000259" key="17">
    <source>
        <dbReference type="PROSITE" id="PS50197"/>
    </source>
</evidence>
<dbReference type="PANTHER" id="PTHR46108">
    <property type="entry name" value="BLUE CHEESE"/>
    <property type="match status" value="1"/>
</dbReference>
<feature type="compositionally biased region" description="Polar residues" evidence="14">
    <location>
        <begin position="3060"/>
        <end position="3085"/>
    </location>
</feature>
<dbReference type="SUPFAM" id="SSF50729">
    <property type="entry name" value="PH domain-like"/>
    <property type="match status" value="1"/>
</dbReference>
<dbReference type="InterPro" id="IPR000742">
    <property type="entry name" value="EGF"/>
</dbReference>
<dbReference type="InterPro" id="IPR023362">
    <property type="entry name" value="PH-BEACH_dom"/>
</dbReference>
<dbReference type="PROSITE" id="PS51783">
    <property type="entry name" value="PH_BEACH"/>
    <property type="match status" value="1"/>
</dbReference>
<dbReference type="PROSITE" id="PS00022">
    <property type="entry name" value="EGF_1"/>
    <property type="match status" value="7"/>
</dbReference>
<feature type="transmembrane region" description="Helical" evidence="15">
    <location>
        <begin position="5462"/>
        <end position="5484"/>
    </location>
</feature>
<evidence type="ECO:0000256" key="9">
    <source>
        <dbReference type="PIRSR" id="PIRSR601577-1"/>
    </source>
</evidence>
<dbReference type="SMART" id="SM01026">
    <property type="entry name" value="Beach"/>
    <property type="match status" value="1"/>
</dbReference>
<dbReference type="InterPro" id="IPR019775">
    <property type="entry name" value="WD40_repeat_CS"/>
</dbReference>
<feature type="region of interest" description="Disordered" evidence="14">
    <location>
        <begin position="2139"/>
        <end position="2159"/>
    </location>
</feature>
<evidence type="ECO:0000256" key="8">
    <source>
        <dbReference type="ARBA" id="ARBA00023049"/>
    </source>
</evidence>
<dbReference type="SMART" id="SM00181">
    <property type="entry name" value="EGF"/>
    <property type="match status" value="8"/>
</dbReference>
<dbReference type="SMART" id="SM00320">
    <property type="entry name" value="WD40"/>
    <property type="match status" value="4"/>
</dbReference>
<dbReference type="GO" id="GO:0004222">
    <property type="term" value="F:metalloendopeptidase activity"/>
    <property type="evidence" value="ECO:0007669"/>
    <property type="project" value="InterPro"/>
</dbReference>
<keyword evidence="2 12" id="KW-0853">WD repeat</keyword>
<dbReference type="FunFam" id="1.10.1540.10:FF:000001">
    <property type="entry name" value="neurobeachin isoform X1"/>
    <property type="match status" value="1"/>
</dbReference>
<dbReference type="Gene3D" id="1.10.1540.10">
    <property type="entry name" value="BEACH domain"/>
    <property type="match status" value="1"/>
</dbReference>
<feature type="domain" description="BEACH" evidence="17">
    <location>
        <begin position="3229"/>
        <end position="3523"/>
    </location>
</feature>
<feature type="binding site" evidence="10">
    <location>
        <position position="4274"/>
    </location>
    <ligand>
        <name>Zn(2+)</name>
        <dbReference type="ChEBI" id="CHEBI:29105"/>
        <note>catalytic</note>
    </ligand>
</feature>
<feature type="region of interest" description="Disordered" evidence="14">
    <location>
        <begin position="321"/>
        <end position="356"/>
    </location>
</feature>
<dbReference type="CDD" id="cd06071">
    <property type="entry name" value="Beach"/>
    <property type="match status" value="1"/>
</dbReference>
<evidence type="ECO:0000256" key="7">
    <source>
        <dbReference type="ARBA" id="ARBA00022833"/>
    </source>
</evidence>
<keyword evidence="7 10" id="KW-0862">Zinc</keyword>
<feature type="binding site" evidence="10">
    <location>
        <position position="4195"/>
    </location>
    <ligand>
        <name>Zn(2+)</name>
        <dbReference type="ChEBI" id="CHEBI:29105"/>
        <note>catalytic</note>
    </ligand>
</feature>
<dbReference type="Proteomes" id="UP000760860">
    <property type="component" value="Unassembled WGS sequence"/>
</dbReference>
<dbReference type="Pfam" id="PF01457">
    <property type="entry name" value="Peptidase_M8"/>
    <property type="match status" value="1"/>
</dbReference>
<feature type="binding site" evidence="10">
    <location>
        <position position="4191"/>
    </location>
    <ligand>
        <name>Zn(2+)</name>
        <dbReference type="ChEBI" id="CHEBI:29105"/>
        <note>catalytic</note>
    </ligand>
</feature>
<dbReference type="Gene3D" id="3.10.170.20">
    <property type="match status" value="1"/>
</dbReference>
<keyword evidence="15" id="KW-1133">Transmembrane helix</keyword>
<keyword evidence="5" id="KW-0677">Repeat</keyword>
<keyword evidence="13" id="KW-0175">Coiled coil</keyword>
<protein>
    <submittedName>
        <fullName evidence="19">WD repeat- and FYVE domain-containing protein 4</fullName>
    </submittedName>
</protein>
<dbReference type="InterPro" id="IPR002049">
    <property type="entry name" value="LE_dom"/>
</dbReference>
<dbReference type="GO" id="GO:0046872">
    <property type="term" value="F:metal ion binding"/>
    <property type="evidence" value="ECO:0007669"/>
    <property type="project" value="UniProtKB-KW"/>
</dbReference>
<feature type="domain" description="EGF-like" evidence="16">
    <location>
        <begin position="4571"/>
        <end position="4605"/>
    </location>
</feature>
<feature type="coiled-coil region" evidence="13">
    <location>
        <begin position="88"/>
        <end position="115"/>
    </location>
</feature>
<dbReference type="SUPFAM" id="SSF55486">
    <property type="entry name" value="Metalloproteases ('zincins'), catalytic domain"/>
    <property type="match status" value="1"/>
</dbReference>
<accession>A0A8T1IN55</accession>
<dbReference type="InterPro" id="IPR051944">
    <property type="entry name" value="BEACH_domain_protein"/>
</dbReference>
<feature type="region of interest" description="Disordered" evidence="14">
    <location>
        <begin position="3513"/>
        <end position="3544"/>
    </location>
</feature>
<evidence type="ECO:0000313" key="19">
    <source>
        <dbReference type="EMBL" id="KAG3226139.1"/>
    </source>
</evidence>
<dbReference type="Gene3D" id="2.30.29.30">
    <property type="entry name" value="Pleckstrin-homology domain (PH domain)/Phosphotyrosine-binding domain (PTB)"/>
    <property type="match status" value="1"/>
</dbReference>
<evidence type="ECO:0000256" key="5">
    <source>
        <dbReference type="ARBA" id="ARBA00022737"/>
    </source>
</evidence>
<dbReference type="SUPFAM" id="SSF81837">
    <property type="entry name" value="BEACH domain"/>
    <property type="match status" value="1"/>
</dbReference>
<dbReference type="CDD" id="cd00054">
    <property type="entry name" value="EGF_CA"/>
    <property type="match status" value="2"/>
</dbReference>
<dbReference type="InterPro" id="IPR036322">
    <property type="entry name" value="WD40_repeat_dom_sf"/>
</dbReference>
<dbReference type="Gene3D" id="2.130.10.10">
    <property type="entry name" value="YVTN repeat-like/Quinoprotein amine dehydrogenase"/>
    <property type="match status" value="1"/>
</dbReference>
<dbReference type="CDD" id="cd00055">
    <property type="entry name" value="EGF_Lam"/>
    <property type="match status" value="2"/>
</dbReference>
<dbReference type="FunFam" id="3.90.132.10:FF:000001">
    <property type="entry name" value="leishmanolysin-like peptidase isoform X2"/>
    <property type="match status" value="1"/>
</dbReference>
<dbReference type="PROSITE" id="PS50197">
    <property type="entry name" value="BEACH"/>
    <property type="match status" value="1"/>
</dbReference>
<feature type="disulfide bond" evidence="11">
    <location>
        <begin position="5079"/>
        <end position="5088"/>
    </location>
</feature>
<dbReference type="PROSITE" id="PS50026">
    <property type="entry name" value="EGF_3"/>
    <property type="match status" value="4"/>
</dbReference>
<comment type="caution">
    <text evidence="19">The sequence shown here is derived from an EMBL/GenBank/DDBJ whole genome shotgun (WGS) entry which is preliminary data.</text>
</comment>
<comment type="similarity">
    <text evidence="1">Belongs to the peptidase M8 family.</text>
</comment>
<evidence type="ECO:0000256" key="2">
    <source>
        <dbReference type="ARBA" id="ARBA00022574"/>
    </source>
</evidence>
<comment type="cofactor">
    <cofactor evidence="10">
        <name>Zn(2+)</name>
        <dbReference type="ChEBI" id="CHEBI:29105"/>
    </cofactor>
    <text evidence="10">Binds 1 zinc ion per subunit.</text>
</comment>
<feature type="domain" description="EGF-like" evidence="16">
    <location>
        <begin position="5055"/>
        <end position="5089"/>
    </location>
</feature>
<feature type="repeat" description="WD" evidence="12">
    <location>
        <begin position="3706"/>
        <end position="3747"/>
    </location>
</feature>
<dbReference type="GO" id="GO:0007155">
    <property type="term" value="P:cell adhesion"/>
    <property type="evidence" value="ECO:0007669"/>
    <property type="project" value="InterPro"/>
</dbReference>
<evidence type="ECO:0000256" key="15">
    <source>
        <dbReference type="SAM" id="Phobius"/>
    </source>
</evidence>
<dbReference type="VEuPathDB" id="FungiDB:PC110_g9959"/>
<dbReference type="Gene3D" id="3.90.132.10">
    <property type="entry name" value="Leishmanolysin , domain 2"/>
    <property type="match status" value="1"/>
</dbReference>
<dbReference type="EMBL" id="RCMV01000065">
    <property type="protein sequence ID" value="KAG3226139.1"/>
    <property type="molecule type" value="Genomic_DNA"/>
</dbReference>
<keyword evidence="6" id="KW-0378">Hydrolase</keyword>
<feature type="compositionally biased region" description="Polar residues" evidence="14">
    <location>
        <begin position="333"/>
        <end position="344"/>
    </location>
</feature>
<feature type="compositionally biased region" description="Low complexity" evidence="14">
    <location>
        <begin position="2411"/>
        <end position="2425"/>
    </location>
</feature>
<keyword evidence="3" id="KW-0645">Protease</keyword>
<gene>
    <name evidence="19" type="ORF">PC129_g3259</name>
</gene>
<feature type="compositionally biased region" description="Low complexity" evidence="14">
    <location>
        <begin position="2149"/>
        <end position="2159"/>
    </location>
</feature>
<feature type="disulfide bond" evidence="11">
    <location>
        <begin position="4806"/>
        <end position="4815"/>
    </location>
</feature>
<feature type="domain" description="EGF-like" evidence="16">
    <location>
        <begin position="5240"/>
        <end position="5277"/>
    </location>
</feature>
<feature type="region of interest" description="Disordered" evidence="14">
    <location>
        <begin position="5497"/>
        <end position="5544"/>
    </location>
</feature>
<evidence type="ECO:0000256" key="6">
    <source>
        <dbReference type="ARBA" id="ARBA00022801"/>
    </source>
</evidence>
<evidence type="ECO:0000256" key="1">
    <source>
        <dbReference type="ARBA" id="ARBA00005860"/>
    </source>
</evidence>
<dbReference type="PANTHER" id="PTHR46108:SF4">
    <property type="entry name" value="BLUE CHEESE"/>
    <property type="match status" value="1"/>
</dbReference>
<feature type="compositionally biased region" description="Polar residues" evidence="14">
    <location>
        <begin position="5531"/>
        <end position="5544"/>
    </location>
</feature>
<feature type="region of interest" description="Disordered" evidence="14">
    <location>
        <begin position="2411"/>
        <end position="2435"/>
    </location>
</feature>
<evidence type="ECO:0000256" key="12">
    <source>
        <dbReference type="PROSITE-ProRule" id="PRU00221"/>
    </source>
</evidence>
<dbReference type="VEuPathDB" id="FungiDB:PC110_g7714"/>
<dbReference type="SUPFAM" id="SSF50978">
    <property type="entry name" value="WD40 repeat-like"/>
    <property type="match status" value="1"/>
</dbReference>
<dbReference type="Pfam" id="PF02138">
    <property type="entry name" value="Beach"/>
    <property type="match status" value="1"/>
</dbReference>
<evidence type="ECO:0000256" key="11">
    <source>
        <dbReference type="PROSITE-ProRule" id="PRU00076"/>
    </source>
</evidence>
<evidence type="ECO:0000256" key="4">
    <source>
        <dbReference type="ARBA" id="ARBA00022723"/>
    </source>
</evidence>
<dbReference type="GO" id="GO:0016020">
    <property type="term" value="C:membrane"/>
    <property type="evidence" value="ECO:0007669"/>
    <property type="project" value="InterPro"/>
</dbReference>
<dbReference type="Gene3D" id="2.10.55.10">
    <property type="entry name" value="Leishmanolysin domain 3"/>
    <property type="match status" value="1"/>
</dbReference>
<feature type="disulfide bond" evidence="11">
    <location>
        <begin position="4595"/>
        <end position="4604"/>
    </location>
</feature>
<evidence type="ECO:0000256" key="3">
    <source>
        <dbReference type="ARBA" id="ARBA00022670"/>
    </source>
</evidence>